<gene>
    <name evidence="3" type="ORF">BACCIP111883_02388</name>
</gene>
<dbReference type="NCBIfam" id="NF033788">
    <property type="entry name" value="HTH_metalloreg"/>
    <property type="match status" value="1"/>
</dbReference>
<dbReference type="SMART" id="SM00418">
    <property type="entry name" value="HTH_ARSR"/>
    <property type="match status" value="1"/>
</dbReference>
<dbReference type="PANTHER" id="PTHR38600">
    <property type="entry name" value="TRANSCRIPTIONAL REGULATORY PROTEIN"/>
    <property type="match status" value="1"/>
</dbReference>
<reference evidence="3 4" key="1">
    <citation type="submission" date="2021-10" db="EMBL/GenBank/DDBJ databases">
        <authorList>
            <person name="Criscuolo A."/>
        </authorList>
    </citation>
    <scope>NUCLEOTIDE SEQUENCE [LARGE SCALE GENOMIC DNA]</scope>
    <source>
        <strain evidence="4">CIP 111883</strain>
    </source>
</reference>
<protein>
    <submittedName>
        <fullName evidence="3">HTH-type transcriptional regulator</fullName>
    </submittedName>
</protein>
<name>A0ABN8A8Y1_9BACI</name>
<organism evidence="3 4">
    <name type="scientific">Sutcliffiella rhizosphaerae</name>
    <dbReference type="NCBI Taxonomy" id="2880967"/>
    <lineage>
        <taxon>Bacteria</taxon>
        <taxon>Bacillati</taxon>
        <taxon>Bacillota</taxon>
        <taxon>Bacilli</taxon>
        <taxon>Bacillales</taxon>
        <taxon>Bacillaceae</taxon>
        <taxon>Sutcliffiella</taxon>
    </lineage>
</organism>
<dbReference type="PANTHER" id="PTHR38600:SF1">
    <property type="entry name" value="TRANSCRIPTIONAL REGULATORY PROTEIN"/>
    <property type="match status" value="1"/>
</dbReference>
<dbReference type="InterPro" id="IPR036388">
    <property type="entry name" value="WH-like_DNA-bd_sf"/>
</dbReference>
<evidence type="ECO:0000259" key="2">
    <source>
        <dbReference type="PROSITE" id="PS50987"/>
    </source>
</evidence>
<dbReference type="RefSeq" id="WP_230501501.1">
    <property type="nucleotide sequence ID" value="NZ_CAKJTJ010000012.1"/>
</dbReference>
<dbReference type="SUPFAM" id="SSF46785">
    <property type="entry name" value="Winged helix' DNA-binding domain"/>
    <property type="match status" value="1"/>
</dbReference>
<dbReference type="InterPro" id="IPR001845">
    <property type="entry name" value="HTH_ArsR_DNA-bd_dom"/>
</dbReference>
<accession>A0ABN8A8Y1</accession>
<dbReference type="InterPro" id="IPR036390">
    <property type="entry name" value="WH_DNA-bd_sf"/>
</dbReference>
<feature type="domain" description="HTH arsR-type" evidence="2">
    <location>
        <begin position="1"/>
        <end position="93"/>
    </location>
</feature>
<evidence type="ECO:0000313" key="3">
    <source>
        <dbReference type="EMBL" id="CAG9621615.1"/>
    </source>
</evidence>
<keyword evidence="4" id="KW-1185">Reference proteome</keyword>
<keyword evidence="1" id="KW-0238">DNA-binding</keyword>
<dbReference type="Proteomes" id="UP000789833">
    <property type="component" value="Unassembled WGS sequence"/>
</dbReference>
<dbReference type="PRINTS" id="PR00778">
    <property type="entry name" value="HTHARSR"/>
</dbReference>
<dbReference type="CDD" id="cd00090">
    <property type="entry name" value="HTH_ARSR"/>
    <property type="match status" value="1"/>
</dbReference>
<dbReference type="Pfam" id="PF01022">
    <property type="entry name" value="HTH_5"/>
    <property type="match status" value="1"/>
</dbReference>
<dbReference type="InterPro" id="IPR011991">
    <property type="entry name" value="ArsR-like_HTH"/>
</dbReference>
<evidence type="ECO:0000256" key="1">
    <source>
        <dbReference type="ARBA" id="ARBA00023125"/>
    </source>
</evidence>
<dbReference type="PROSITE" id="PS50987">
    <property type="entry name" value="HTH_ARSR_2"/>
    <property type="match status" value="1"/>
</dbReference>
<evidence type="ECO:0000313" key="4">
    <source>
        <dbReference type="Proteomes" id="UP000789833"/>
    </source>
</evidence>
<comment type="caution">
    <text evidence="3">The sequence shown here is derived from an EMBL/GenBank/DDBJ whole genome shotgun (WGS) entry which is preliminary data.</text>
</comment>
<dbReference type="EMBL" id="CAKJTJ010000012">
    <property type="protein sequence ID" value="CAG9621615.1"/>
    <property type="molecule type" value="Genomic_DNA"/>
</dbReference>
<sequence>MNQTSQKHDAFQAIADSTRRSILHLLSERELAISDIAKEFPISRTAVTKHLVILSEASLVSSRKVGREKRYRLMPDGLTEIHEFLSYYEKFWSNKLLKLKYISEKE</sequence>
<proteinExistence type="predicted"/>
<dbReference type="Gene3D" id="1.10.10.10">
    <property type="entry name" value="Winged helix-like DNA-binding domain superfamily/Winged helix DNA-binding domain"/>
    <property type="match status" value="1"/>
</dbReference>